<feature type="compositionally biased region" description="Polar residues" evidence="1">
    <location>
        <begin position="17"/>
        <end position="28"/>
    </location>
</feature>
<protein>
    <recommendedName>
        <fullName evidence="5">Heme biosynthesis operon protein HemX</fullName>
    </recommendedName>
</protein>
<organism evidence="3 4">
    <name type="scientific">Thalassotalea litorea</name>
    <dbReference type="NCBI Taxonomy" id="2020715"/>
    <lineage>
        <taxon>Bacteria</taxon>
        <taxon>Pseudomonadati</taxon>
        <taxon>Pseudomonadota</taxon>
        <taxon>Gammaproteobacteria</taxon>
        <taxon>Alteromonadales</taxon>
        <taxon>Colwelliaceae</taxon>
        <taxon>Thalassotalea</taxon>
    </lineage>
</organism>
<reference evidence="3 4" key="1">
    <citation type="submission" date="2019-05" db="EMBL/GenBank/DDBJ databases">
        <title>Genome sequences of Thalassotalea litorea 1K03283.</title>
        <authorList>
            <person name="Zhang D."/>
        </authorList>
    </citation>
    <scope>NUCLEOTIDE SEQUENCE [LARGE SCALE GENOMIC DNA]</scope>
    <source>
        <strain evidence="3 4">MCCC 1K03283</strain>
    </source>
</reference>
<gene>
    <name evidence="3" type="ORF">FE810_11210</name>
</gene>
<evidence type="ECO:0000256" key="1">
    <source>
        <dbReference type="SAM" id="MobiDB-lite"/>
    </source>
</evidence>
<feature type="compositionally biased region" description="Polar residues" evidence="1">
    <location>
        <begin position="89"/>
        <end position="98"/>
    </location>
</feature>
<keyword evidence="4" id="KW-1185">Reference proteome</keyword>
<dbReference type="Pfam" id="PF04375">
    <property type="entry name" value="HemX"/>
    <property type="match status" value="1"/>
</dbReference>
<dbReference type="RefSeq" id="WP_138320147.1">
    <property type="nucleotide sequence ID" value="NZ_VCBC01000010.1"/>
</dbReference>
<feature type="compositionally biased region" description="Low complexity" evidence="1">
    <location>
        <begin position="100"/>
        <end position="115"/>
    </location>
</feature>
<feature type="region of interest" description="Disordered" evidence="1">
    <location>
        <begin position="1"/>
        <end position="118"/>
    </location>
</feature>
<dbReference type="Proteomes" id="UP000307790">
    <property type="component" value="Unassembled WGS sequence"/>
</dbReference>
<evidence type="ECO:0000313" key="3">
    <source>
        <dbReference type="EMBL" id="TLU64649.1"/>
    </source>
</evidence>
<sequence>MTDKDKKAQDSIKKDNNPPSTAKSNEGQSDAKDSPQKTPSSSAKVTAAEAAKIAAKAKAQAKPPESTGKSKSEPNAATSAKAPTKSAPQSKSSTSGATKPSGAANNPSPRSPSASVEKSSGVSKTGVLALLIALAAAGGVGGLYYYQQQQLQALTEQLDQKRQSEQESNNQQLSRQVKEQLDALKQSSQQSNRNLADQLTDKNAEQQKTLLAQVDQLEGKISRITAQQPSNWRVYEAEYLLRMATRVIWLEKDVNTALSLLNDADARLASMKQSRFMPIRKLIREDKQMLNQLPEDKSQDILLALLALNDSTDSLVIKGADKKVDVAPEEKQLSGDISDWEQNLRISWQRFVADFITVRNKYDKDEPLMAPQYQQHLLQNLQLKLQISQWAVTQQEAELYQKSLDDVAQWLDTYFADNNEANKAFSKEVSALKEEKFAIDYPQNLKSQQALRELLDQNFSASTRAISDNTDNSSDTKAQKEAESKTASLPDNKVGEQ</sequence>
<keyword evidence="2" id="KW-0812">Transmembrane</keyword>
<dbReference type="EMBL" id="VCBC01000010">
    <property type="protein sequence ID" value="TLU64649.1"/>
    <property type="molecule type" value="Genomic_DNA"/>
</dbReference>
<feature type="compositionally biased region" description="Basic and acidic residues" evidence="1">
    <location>
        <begin position="1"/>
        <end position="16"/>
    </location>
</feature>
<feature type="compositionally biased region" description="Polar residues" evidence="1">
    <location>
        <begin position="185"/>
        <end position="196"/>
    </location>
</feature>
<name>A0A5R9IJ74_9GAMM</name>
<feature type="transmembrane region" description="Helical" evidence="2">
    <location>
        <begin position="127"/>
        <end position="146"/>
    </location>
</feature>
<evidence type="ECO:0008006" key="5">
    <source>
        <dbReference type="Google" id="ProtNLM"/>
    </source>
</evidence>
<feature type="region of interest" description="Disordered" evidence="1">
    <location>
        <begin position="161"/>
        <end position="196"/>
    </location>
</feature>
<dbReference type="PANTHER" id="PTHR38043:SF1">
    <property type="entry name" value="PROTEIN HEMX"/>
    <property type="match status" value="1"/>
</dbReference>
<keyword evidence="2" id="KW-1133">Transmembrane helix</keyword>
<keyword evidence="2" id="KW-0472">Membrane</keyword>
<dbReference type="PANTHER" id="PTHR38043">
    <property type="entry name" value="PROTEIN HEMX"/>
    <property type="match status" value="1"/>
</dbReference>
<evidence type="ECO:0000313" key="4">
    <source>
        <dbReference type="Proteomes" id="UP000307790"/>
    </source>
</evidence>
<feature type="compositionally biased region" description="Low complexity" evidence="1">
    <location>
        <begin position="43"/>
        <end position="62"/>
    </location>
</feature>
<dbReference type="OrthoDB" id="5739852at2"/>
<dbReference type="AlphaFoldDB" id="A0A5R9IJ74"/>
<comment type="caution">
    <text evidence="3">The sequence shown here is derived from an EMBL/GenBank/DDBJ whole genome shotgun (WGS) entry which is preliminary data.</text>
</comment>
<feature type="region of interest" description="Disordered" evidence="1">
    <location>
        <begin position="462"/>
        <end position="497"/>
    </location>
</feature>
<accession>A0A5R9IJ74</accession>
<feature type="compositionally biased region" description="Polar residues" evidence="1">
    <location>
        <begin position="462"/>
        <end position="476"/>
    </location>
</feature>
<evidence type="ECO:0000256" key="2">
    <source>
        <dbReference type="SAM" id="Phobius"/>
    </source>
</evidence>
<dbReference type="InterPro" id="IPR007470">
    <property type="entry name" value="HemX"/>
</dbReference>
<feature type="compositionally biased region" description="Low complexity" evidence="1">
    <location>
        <begin position="166"/>
        <end position="175"/>
    </location>
</feature>
<feature type="compositionally biased region" description="Low complexity" evidence="1">
    <location>
        <begin position="76"/>
        <end position="88"/>
    </location>
</feature>
<proteinExistence type="predicted"/>